<evidence type="ECO:0000259" key="7">
    <source>
        <dbReference type="PROSITE" id="PS50112"/>
    </source>
</evidence>
<dbReference type="SMART" id="SM00353">
    <property type="entry name" value="HLH"/>
    <property type="match status" value="1"/>
</dbReference>
<dbReference type="InterPro" id="IPR035965">
    <property type="entry name" value="PAS-like_dom_sf"/>
</dbReference>
<dbReference type="GeneTree" id="ENSGT00940000154486"/>
<dbReference type="InterPro" id="IPR013767">
    <property type="entry name" value="PAS_fold"/>
</dbReference>
<feature type="region of interest" description="Disordered" evidence="6">
    <location>
        <begin position="184"/>
        <end position="212"/>
    </location>
</feature>
<dbReference type="AlphaFoldDB" id="A0A8C7NM07"/>
<dbReference type="PROSITE" id="PS50888">
    <property type="entry name" value="BHLH"/>
    <property type="match status" value="1"/>
</dbReference>
<evidence type="ECO:0000313" key="10">
    <source>
        <dbReference type="Proteomes" id="UP000694395"/>
    </source>
</evidence>
<feature type="compositionally biased region" description="Basic residues" evidence="6">
    <location>
        <begin position="891"/>
        <end position="903"/>
    </location>
</feature>
<dbReference type="InterPro" id="IPR039091">
    <property type="entry name" value="AHR/AHRR"/>
</dbReference>
<evidence type="ECO:0000256" key="5">
    <source>
        <dbReference type="ARBA" id="ARBA00023242"/>
    </source>
</evidence>
<dbReference type="SUPFAM" id="SSF55785">
    <property type="entry name" value="PYP-like sensor domain (PAS domain)"/>
    <property type="match status" value="2"/>
</dbReference>
<accession>A0A8C7NM07</accession>
<feature type="region of interest" description="Disordered" evidence="6">
    <location>
        <begin position="862"/>
        <end position="913"/>
    </location>
</feature>
<dbReference type="Ensembl" id="ENSOMYT00000010530.2">
    <property type="protein sequence ID" value="ENSOMYP00000009505.1"/>
    <property type="gene ID" value="ENSOMYG00000004817.2"/>
</dbReference>
<dbReference type="GO" id="GO:0006805">
    <property type="term" value="P:xenobiotic metabolic process"/>
    <property type="evidence" value="ECO:0007669"/>
    <property type="project" value="InterPro"/>
</dbReference>
<proteinExistence type="predicted"/>
<dbReference type="GO" id="GO:0004879">
    <property type="term" value="F:nuclear receptor activity"/>
    <property type="evidence" value="ECO:0007669"/>
    <property type="project" value="TreeGrafter"/>
</dbReference>
<comment type="subcellular location">
    <subcellularLocation>
        <location evidence="1">Nucleus</location>
    </subcellularLocation>
</comment>
<reference evidence="9" key="2">
    <citation type="submission" date="2025-08" db="UniProtKB">
        <authorList>
            <consortium name="Ensembl"/>
        </authorList>
    </citation>
    <scope>IDENTIFICATION</scope>
</reference>
<dbReference type="SUPFAM" id="SSF47459">
    <property type="entry name" value="HLH, helix-loop-helix DNA-binding domain"/>
    <property type="match status" value="1"/>
</dbReference>
<feature type="compositionally biased region" description="Low complexity" evidence="6">
    <location>
        <begin position="197"/>
        <end position="207"/>
    </location>
</feature>
<dbReference type="Gene3D" id="4.10.280.10">
    <property type="entry name" value="Helix-loop-helix DNA-binding domain"/>
    <property type="match status" value="1"/>
</dbReference>
<dbReference type="SMART" id="SM00091">
    <property type="entry name" value="PAS"/>
    <property type="match status" value="2"/>
</dbReference>
<dbReference type="GO" id="GO:0000976">
    <property type="term" value="F:transcription cis-regulatory region binding"/>
    <property type="evidence" value="ECO:0007669"/>
    <property type="project" value="TreeGrafter"/>
</dbReference>
<dbReference type="PROSITE" id="PS50112">
    <property type="entry name" value="PAS"/>
    <property type="match status" value="1"/>
</dbReference>
<dbReference type="GO" id="GO:0046983">
    <property type="term" value="F:protein dimerization activity"/>
    <property type="evidence" value="ECO:0007669"/>
    <property type="project" value="InterPro"/>
</dbReference>
<organism evidence="9 10">
    <name type="scientific">Oncorhynchus mykiss</name>
    <name type="common">Rainbow trout</name>
    <name type="synonym">Salmo gairdneri</name>
    <dbReference type="NCBI Taxonomy" id="8022"/>
    <lineage>
        <taxon>Eukaryota</taxon>
        <taxon>Metazoa</taxon>
        <taxon>Chordata</taxon>
        <taxon>Craniata</taxon>
        <taxon>Vertebrata</taxon>
        <taxon>Euteleostomi</taxon>
        <taxon>Actinopterygii</taxon>
        <taxon>Neopterygii</taxon>
        <taxon>Teleostei</taxon>
        <taxon>Protacanthopterygii</taxon>
        <taxon>Salmoniformes</taxon>
        <taxon>Salmonidae</taxon>
        <taxon>Salmoninae</taxon>
        <taxon>Oncorhynchus</taxon>
    </lineage>
</organism>
<evidence type="ECO:0000256" key="1">
    <source>
        <dbReference type="ARBA" id="ARBA00004123"/>
    </source>
</evidence>
<dbReference type="PANTHER" id="PTHR10649:SF17">
    <property type="entry name" value="ARYL HYDROCARBON RECEPTOR 2"/>
    <property type="match status" value="1"/>
</dbReference>
<sequence>MLGNEGIYAAKKRKKPVQKSLKHAPGDGVVKTNPSKRHRNRLNGELDRLTNLLPFSPEVRGRLDKLSVLRLSVGYVKVKSFFHATLQKKCEWPAPPLSGNCRNGRTATSIDGVSLSEGNLLLQALNGFILVVTTDDSIFYASPTIQDYLGFHQSDVVHQSVYELIHMDDRAMFRCQLHFALKPNQTDSEAGPDAIESSSRPHSESMSYPPHHIPEENRSFLERSFCCRFRCLLDNSSGFLALNFQGRLKYVRGQGRLGDDGASVPAQLALFTIATPMQTPAVMEIRTKTLIFQTKHRLDFAPIGIDTRGRVVLGYSETELVTPGSGYQFIHAADMMYCADNHIKSELHYSYSLHTHLSLILLKVRSGISQANIDYDVDSDSLSLSCSLSLLYLSVVIKTGETGFTIFRLLTKAGVWVWVQANARVVFKAGRPDFIIARQKALTNEEGEEHLRQRRMQLPFNFATGEALLYESCPSLNTAIMPTGPPIPPGLTPPGSCPEDKPLDPASLLGSLLSQDRSVYTQPQDANPNLDLQVFSPNLDTAFPQDQDPGLERAFLDSHALLSVPGELQGPQRPNRGDPTAQAMMDSLGEILEEMGAGGLEGLEVEETELREWESTLLRINMEQQDVTGELYDILANDVFSYVEEALMRECDDGCVMGSLGQGTEPINRLSAHITANQNILRGFPHSQSSILPGNQGFNGGNGSHSENQWQLSGPHMTFNLNSFGEQRLLGNGVVGGVEQGLGCSPGTVRQPRRTVNTNTLPRAAQTVARQWIQGSCADLHGNQMVPQPSHTINQPESWIPSIQNINDNNHTSLSVPLPKFNNYLPEAFDQTMQPSRELYHSETGDANRQFSGQPYPGLSYQDPRQSWQQPRQHTQWQPRRIPQGFPAKPVNRHRHTHPKHSTHIPSNNAPRTQTLTHTTHTPSGSCMFDKTTPNVSNPSSPLTTAPSRSHGLIPAPTYYNEPRPTPTLSNDCKTSSSTQAPKVFMTYPQASIISRSTKSYPQDSIPNLTYPPASIPTPIPALSRGAQMDNYTGAIPAWSGAPYLGMKQLPGPFPSPKQVPQSTRGNGSCSDPSEGSLMLGQRGLEESLLPGGPTPGFPPERTDL</sequence>
<keyword evidence="4" id="KW-0804">Transcription</keyword>
<keyword evidence="5" id="KW-0539">Nucleus</keyword>
<protein>
    <recommendedName>
        <fullName evidence="11">Aryl hydrocarbon receptor-like</fullName>
    </recommendedName>
</protein>
<feature type="compositionally biased region" description="Polar residues" evidence="6">
    <location>
        <begin position="863"/>
        <end position="878"/>
    </location>
</feature>
<dbReference type="InterPro" id="IPR036638">
    <property type="entry name" value="HLH_DNA-bd_sf"/>
</dbReference>
<gene>
    <name evidence="9" type="primary">LOC110537064</name>
</gene>
<dbReference type="GO" id="GO:0005634">
    <property type="term" value="C:nucleus"/>
    <property type="evidence" value="ECO:0007669"/>
    <property type="project" value="UniProtKB-SubCell"/>
</dbReference>
<keyword evidence="2" id="KW-0805">Transcription regulation</keyword>
<dbReference type="CDD" id="cd19696">
    <property type="entry name" value="bHLH-PAS_AhR_like"/>
    <property type="match status" value="1"/>
</dbReference>
<dbReference type="PANTHER" id="PTHR10649">
    <property type="entry name" value="ARYL HYDROCARBON RECEPTOR"/>
    <property type="match status" value="1"/>
</dbReference>
<dbReference type="InterPro" id="IPR000014">
    <property type="entry name" value="PAS"/>
</dbReference>
<keyword evidence="10" id="KW-1185">Reference proteome</keyword>
<feature type="domain" description="PAS" evidence="7">
    <location>
        <begin position="114"/>
        <end position="184"/>
    </location>
</feature>
<feature type="region of interest" description="Disordered" evidence="6">
    <location>
        <begin position="1050"/>
        <end position="1105"/>
    </location>
</feature>
<evidence type="ECO:0000313" key="9">
    <source>
        <dbReference type="Ensembl" id="ENSOMYP00000009505.1"/>
    </source>
</evidence>
<evidence type="ECO:0000256" key="4">
    <source>
        <dbReference type="ARBA" id="ARBA00023163"/>
    </source>
</evidence>
<feature type="compositionally biased region" description="Basic residues" evidence="6">
    <location>
        <begin position="10"/>
        <end position="22"/>
    </location>
</feature>
<feature type="region of interest" description="Disordered" evidence="6">
    <location>
        <begin position="1"/>
        <end position="26"/>
    </location>
</feature>
<reference evidence="9" key="3">
    <citation type="submission" date="2025-09" db="UniProtKB">
        <authorList>
            <consortium name="Ensembl"/>
        </authorList>
    </citation>
    <scope>IDENTIFICATION</scope>
</reference>
<evidence type="ECO:0008006" key="11">
    <source>
        <dbReference type="Google" id="ProtNLM"/>
    </source>
</evidence>
<name>A0A8C7NM07_ONCMY</name>
<dbReference type="CDD" id="cd00130">
    <property type="entry name" value="PAS"/>
    <property type="match status" value="1"/>
</dbReference>
<dbReference type="GO" id="GO:0034751">
    <property type="term" value="C:aryl hydrocarbon receptor complex"/>
    <property type="evidence" value="ECO:0007669"/>
    <property type="project" value="TreeGrafter"/>
</dbReference>
<evidence type="ECO:0000256" key="6">
    <source>
        <dbReference type="SAM" id="MobiDB-lite"/>
    </source>
</evidence>
<evidence type="ECO:0000256" key="2">
    <source>
        <dbReference type="ARBA" id="ARBA00023015"/>
    </source>
</evidence>
<evidence type="ECO:0000256" key="3">
    <source>
        <dbReference type="ARBA" id="ARBA00023125"/>
    </source>
</evidence>
<dbReference type="InterPro" id="IPR011598">
    <property type="entry name" value="bHLH_dom"/>
</dbReference>
<feature type="domain" description="BHLH" evidence="8">
    <location>
        <begin position="26"/>
        <end position="79"/>
    </location>
</feature>
<feature type="compositionally biased region" description="Polar residues" evidence="6">
    <location>
        <begin position="1059"/>
        <end position="1074"/>
    </location>
</feature>
<feature type="region of interest" description="Disordered" evidence="6">
    <location>
        <begin position="838"/>
        <end position="857"/>
    </location>
</feature>
<keyword evidence="3" id="KW-0238">DNA-binding</keyword>
<evidence type="ECO:0000259" key="8">
    <source>
        <dbReference type="PROSITE" id="PS50888"/>
    </source>
</evidence>
<dbReference type="FunFam" id="3.30.450.20:FF:000035">
    <property type="entry name" value="Aryl hydrocarbon receptor"/>
    <property type="match status" value="1"/>
</dbReference>
<reference evidence="9" key="1">
    <citation type="submission" date="2020-07" db="EMBL/GenBank/DDBJ databases">
        <title>A long reads based de novo assembly of the rainbow trout Arlee double haploid line genome.</title>
        <authorList>
            <person name="Gao G."/>
            <person name="Palti Y."/>
        </authorList>
    </citation>
    <scope>NUCLEOTIDE SEQUENCE [LARGE SCALE GENOMIC DNA]</scope>
</reference>
<dbReference type="Pfam" id="PF00989">
    <property type="entry name" value="PAS"/>
    <property type="match status" value="1"/>
</dbReference>
<dbReference type="Proteomes" id="UP000694395">
    <property type="component" value="Chromosome 12"/>
</dbReference>
<dbReference type="Gene3D" id="3.30.450.20">
    <property type="entry name" value="PAS domain"/>
    <property type="match status" value="2"/>
</dbReference>